<evidence type="ECO:0000313" key="2">
    <source>
        <dbReference type="Proteomes" id="UP001214638"/>
    </source>
</evidence>
<name>A0AAD9PNU8_9APIC</name>
<dbReference type="KEGG" id="bdw:94335535"/>
<dbReference type="Proteomes" id="UP001214638">
    <property type="component" value="Unassembled WGS sequence"/>
</dbReference>
<dbReference type="RefSeq" id="XP_067805070.1">
    <property type="nucleotide sequence ID" value="XM_067946279.1"/>
</dbReference>
<organism evidence="1 2">
    <name type="scientific">Babesia duncani</name>
    <dbReference type="NCBI Taxonomy" id="323732"/>
    <lineage>
        <taxon>Eukaryota</taxon>
        <taxon>Sar</taxon>
        <taxon>Alveolata</taxon>
        <taxon>Apicomplexa</taxon>
        <taxon>Aconoidasida</taxon>
        <taxon>Piroplasmida</taxon>
        <taxon>Babesiidae</taxon>
        <taxon>Babesia</taxon>
    </lineage>
</organism>
<accession>A0AAD9PNU8</accession>
<comment type="caution">
    <text evidence="1">The sequence shown here is derived from an EMBL/GenBank/DDBJ whole genome shotgun (WGS) entry which is preliminary data.</text>
</comment>
<dbReference type="GeneID" id="94335535"/>
<dbReference type="EMBL" id="JALLKP010000001">
    <property type="protein sequence ID" value="KAK2198228.1"/>
    <property type="molecule type" value="Genomic_DNA"/>
</dbReference>
<dbReference type="AlphaFoldDB" id="A0AAD9PNU8"/>
<sequence length="237" mass="26966">MDIPITQTPGFSKNYNVIEAFIESYSDRSKKQLFRKCPLVLTNEKLLQCIKGELNTQEIIEIESKDSYFNQRFILELVACLVIDNPNLTAVFITFNGFYNENCIYDMFKQLLKKGHYSGLEVIQNDDPDNLIKEYLKRTLIAPVVDLVDLGIALNKLSCLKRDNDGNANFMEQGVIAIPLINYIIPGDTRSLKLNSGIVAIKLKTIARQLNCAVVVSRSIYKRVLIFATCKCSRNRL</sequence>
<reference evidence="1" key="1">
    <citation type="journal article" date="2023" name="Nat. Microbiol.">
        <title>Babesia duncani multi-omics identifies virulence factors and drug targets.</title>
        <authorList>
            <person name="Singh P."/>
            <person name="Lonardi S."/>
            <person name="Liang Q."/>
            <person name="Vydyam P."/>
            <person name="Khabirova E."/>
            <person name="Fang T."/>
            <person name="Gihaz S."/>
            <person name="Thekkiniath J."/>
            <person name="Munshi M."/>
            <person name="Abel S."/>
            <person name="Ciampossin L."/>
            <person name="Batugedara G."/>
            <person name="Gupta M."/>
            <person name="Lu X.M."/>
            <person name="Lenz T."/>
            <person name="Chakravarty S."/>
            <person name="Cornillot E."/>
            <person name="Hu Y."/>
            <person name="Ma W."/>
            <person name="Gonzalez L.M."/>
            <person name="Sanchez S."/>
            <person name="Estrada K."/>
            <person name="Sanchez-Flores A."/>
            <person name="Montero E."/>
            <person name="Harb O.S."/>
            <person name="Le Roch K.G."/>
            <person name="Mamoun C.B."/>
        </authorList>
    </citation>
    <scope>NUCLEOTIDE SEQUENCE</scope>
    <source>
        <strain evidence="1">WA1</strain>
    </source>
</reference>
<proteinExistence type="predicted"/>
<evidence type="ECO:0000313" key="1">
    <source>
        <dbReference type="EMBL" id="KAK2198228.1"/>
    </source>
</evidence>
<protein>
    <submittedName>
        <fullName evidence="1">Uncharacterized protein</fullName>
    </submittedName>
</protein>
<keyword evidence="2" id="KW-1185">Reference proteome</keyword>
<gene>
    <name evidence="1" type="ORF">BdWA1_001237</name>
</gene>